<evidence type="ECO:0000259" key="2">
    <source>
        <dbReference type="PROSITE" id="PS51084"/>
    </source>
</evidence>
<dbReference type="AlphaFoldDB" id="A0A4S5BKT2"/>
<dbReference type="EMBL" id="SSWX01000012">
    <property type="protein sequence ID" value="THJ32980.1"/>
    <property type="molecule type" value="Genomic_DNA"/>
</dbReference>
<proteinExistence type="predicted"/>
<comment type="caution">
    <text evidence="3">The sequence shown here is derived from an EMBL/GenBank/DDBJ whole genome shotgun (WGS) entry which is preliminary data.</text>
</comment>
<reference evidence="3 4" key="1">
    <citation type="submission" date="2019-04" db="EMBL/GenBank/DDBJ databases">
        <title>Lampropedia sp YIM MLB12 draf genome.</title>
        <authorList>
            <person name="Wang Y.-X."/>
        </authorList>
    </citation>
    <scope>NUCLEOTIDE SEQUENCE [LARGE SCALE GENOMIC DNA]</scope>
    <source>
        <strain evidence="3 4">YIM MLB12</strain>
    </source>
</reference>
<dbReference type="Pfam" id="PF01230">
    <property type="entry name" value="HIT"/>
    <property type="match status" value="1"/>
</dbReference>
<feature type="short sequence motif" description="Histidine triad motif" evidence="1">
    <location>
        <begin position="89"/>
        <end position="93"/>
    </location>
</feature>
<dbReference type="OrthoDB" id="9799145at2"/>
<name>A0A4S5BKT2_9BURK</name>
<dbReference type="InterPro" id="IPR036265">
    <property type="entry name" value="HIT-like_sf"/>
</dbReference>
<dbReference type="Gene3D" id="3.30.428.10">
    <property type="entry name" value="HIT-like"/>
    <property type="match status" value="1"/>
</dbReference>
<evidence type="ECO:0000313" key="4">
    <source>
        <dbReference type="Proteomes" id="UP000306236"/>
    </source>
</evidence>
<evidence type="ECO:0000313" key="3">
    <source>
        <dbReference type="EMBL" id="THJ32980.1"/>
    </source>
</evidence>
<dbReference type="InterPro" id="IPR011146">
    <property type="entry name" value="HIT-like"/>
</dbReference>
<dbReference type="SUPFAM" id="SSF54197">
    <property type="entry name" value="HIT-like"/>
    <property type="match status" value="1"/>
</dbReference>
<accession>A0A4S5BKT2</accession>
<dbReference type="Proteomes" id="UP000306236">
    <property type="component" value="Unassembled WGS sequence"/>
</dbReference>
<protein>
    <submittedName>
        <fullName evidence="3">HIT family protein</fullName>
    </submittedName>
</protein>
<dbReference type="PROSITE" id="PS51084">
    <property type="entry name" value="HIT_2"/>
    <property type="match status" value="1"/>
</dbReference>
<gene>
    <name evidence="3" type="ORF">E8K88_10295</name>
</gene>
<organism evidence="3 4">
    <name type="scientific">Lampropedia aestuarii</name>
    <dbReference type="NCBI Taxonomy" id="2562762"/>
    <lineage>
        <taxon>Bacteria</taxon>
        <taxon>Pseudomonadati</taxon>
        <taxon>Pseudomonadota</taxon>
        <taxon>Betaproteobacteria</taxon>
        <taxon>Burkholderiales</taxon>
        <taxon>Comamonadaceae</taxon>
        <taxon>Lampropedia</taxon>
    </lineage>
</organism>
<feature type="domain" description="HIT" evidence="2">
    <location>
        <begin position="1"/>
        <end position="104"/>
    </location>
</feature>
<keyword evidence="4" id="KW-1185">Reference proteome</keyword>
<dbReference type="RefSeq" id="WP_136406582.1">
    <property type="nucleotide sequence ID" value="NZ_SSWX01000012.1"/>
</dbReference>
<dbReference type="GO" id="GO:0003824">
    <property type="term" value="F:catalytic activity"/>
    <property type="evidence" value="ECO:0007669"/>
    <property type="project" value="InterPro"/>
</dbReference>
<evidence type="ECO:0000256" key="1">
    <source>
        <dbReference type="PROSITE-ProRule" id="PRU00464"/>
    </source>
</evidence>
<sequence length="156" mass="17594">MSADCVLCQEPGGRLVFSCPQFRLIHATEPGLEAFYRIIWNAHVPEWSDLPEAQRWLCMQAVAVVEQAMRDVLAPRKINIASLGNHVPHLHWHVIARFDWDGYFPAPVWAQPHTAPEQLPQDKVAHVRSLRTALEEQMLAQLTPLAEAAAASQPQH</sequence>